<keyword evidence="1" id="KW-0472">Membrane</keyword>
<evidence type="ECO:0000313" key="3">
    <source>
        <dbReference type="WBParaSite" id="jg7134.2"/>
    </source>
</evidence>
<keyword evidence="1" id="KW-1133">Transmembrane helix</keyword>
<protein>
    <submittedName>
        <fullName evidence="3">Uncharacterized protein</fullName>
    </submittedName>
</protein>
<feature type="transmembrane region" description="Helical" evidence="1">
    <location>
        <begin position="78"/>
        <end position="100"/>
    </location>
</feature>
<keyword evidence="1" id="KW-0812">Transmembrane</keyword>
<keyword evidence="2" id="KW-1185">Reference proteome</keyword>
<feature type="transmembrane region" description="Helical" evidence="1">
    <location>
        <begin position="48"/>
        <end position="71"/>
    </location>
</feature>
<reference evidence="3" key="1">
    <citation type="submission" date="2022-11" db="UniProtKB">
        <authorList>
            <consortium name="WormBaseParasite"/>
        </authorList>
    </citation>
    <scope>IDENTIFICATION</scope>
</reference>
<proteinExistence type="predicted"/>
<organism evidence="2 3">
    <name type="scientific">Ditylenchus dipsaci</name>
    <dbReference type="NCBI Taxonomy" id="166011"/>
    <lineage>
        <taxon>Eukaryota</taxon>
        <taxon>Metazoa</taxon>
        <taxon>Ecdysozoa</taxon>
        <taxon>Nematoda</taxon>
        <taxon>Chromadorea</taxon>
        <taxon>Rhabditida</taxon>
        <taxon>Tylenchina</taxon>
        <taxon>Tylenchomorpha</taxon>
        <taxon>Sphaerularioidea</taxon>
        <taxon>Anguinidae</taxon>
        <taxon>Anguininae</taxon>
        <taxon>Ditylenchus</taxon>
    </lineage>
</organism>
<evidence type="ECO:0000256" key="1">
    <source>
        <dbReference type="SAM" id="Phobius"/>
    </source>
</evidence>
<accession>A0A915EN72</accession>
<evidence type="ECO:0000313" key="2">
    <source>
        <dbReference type="Proteomes" id="UP000887574"/>
    </source>
</evidence>
<dbReference type="WBParaSite" id="jg7134.2">
    <property type="protein sequence ID" value="jg7134.2"/>
    <property type="gene ID" value="jg7134"/>
</dbReference>
<feature type="transmembrane region" description="Helical" evidence="1">
    <location>
        <begin position="124"/>
        <end position="145"/>
    </location>
</feature>
<dbReference type="Proteomes" id="UP000887574">
    <property type="component" value="Unplaced"/>
</dbReference>
<dbReference type="AlphaFoldDB" id="A0A915EN72"/>
<sequence>MATGMFYKVAFAASWLANLLLFCLVSYVLVEALTTNNKDLDKEMQLGIYISFIVFVVLFMCFTVSFVVFLARKTYFTLVMAIVFIVGQFLCVLVTSLSLFSSEEKEPNVRYKDDPVQWIIDRRWLPLLFAVVFLPLFGLQIFMINRYANSLGLSRESDDRKSTPYYSEQIYVAKDGP</sequence>
<name>A0A915EN72_9BILA</name>